<evidence type="ECO:0000313" key="4">
    <source>
        <dbReference type="Proteomes" id="UP000249056"/>
    </source>
</evidence>
<dbReference type="AlphaFoldDB" id="A0A395J3F2"/>
<dbReference type="Gene3D" id="3.40.50.410">
    <property type="entry name" value="von Willebrand factor, type A domain"/>
    <property type="match status" value="1"/>
</dbReference>
<evidence type="ECO:0000256" key="1">
    <source>
        <dbReference type="SAM" id="SignalP"/>
    </source>
</evidence>
<dbReference type="InterPro" id="IPR036465">
    <property type="entry name" value="vWFA_dom_sf"/>
</dbReference>
<dbReference type="PANTHER" id="PTHR45737">
    <property type="entry name" value="VON WILLEBRAND FACTOR A DOMAIN-CONTAINING PROTEIN 5A"/>
    <property type="match status" value="1"/>
</dbReference>
<keyword evidence="1" id="KW-0732">Signal</keyword>
<dbReference type="PROSITE" id="PS50234">
    <property type="entry name" value="VWFA"/>
    <property type="match status" value="1"/>
</dbReference>
<accession>A0A395J3F2</accession>
<evidence type="ECO:0000259" key="2">
    <source>
        <dbReference type="PROSITE" id="PS50234"/>
    </source>
</evidence>
<sequence length="345" mass="38769">MVMLNLAMKFLLKSLPMGTYFNVCSFGTNCEFLWPKSKQFTLDSLEEALQQVKNFQEALGRTNTLKALTAIIENRFTNMPLEIILITDGEIWQQPECFEYLNDEVKRSQGAIRVFQLGIGINFSHALINGIARAGNGFPQDVQAESMERNVARMLRGALYPHITDYTMEVKYESEESDNDNDIERVTDSMRLLFSDIGEMIEELDRDQLSAISLLNPTVEDIGDALINNAPPHPLPYIPIPKLLQAPCKIPSLFPGINTVVYLLMSPETIKRNPTAVTLRGTSAKGPVELCIPIEIFPVSTNTIHQLAVRKATQDLEEGRGWIYNAKDVNGAYLKIAIHPRSLRL</sequence>
<feature type="signal peptide" evidence="1">
    <location>
        <begin position="1"/>
        <end position="18"/>
    </location>
</feature>
<dbReference type="Pfam" id="PF13768">
    <property type="entry name" value="VWA_3"/>
    <property type="match status" value="1"/>
</dbReference>
<dbReference type="Proteomes" id="UP000249056">
    <property type="component" value="Unassembled WGS sequence"/>
</dbReference>
<name>A0A395J3F2_9HELO</name>
<dbReference type="InterPro" id="IPR002035">
    <property type="entry name" value="VWF_A"/>
</dbReference>
<dbReference type="SUPFAM" id="SSF53300">
    <property type="entry name" value="vWA-like"/>
    <property type="match status" value="1"/>
</dbReference>
<keyword evidence="4" id="KW-1185">Reference proteome</keyword>
<evidence type="ECO:0000313" key="3">
    <source>
        <dbReference type="EMBL" id="RAL66776.1"/>
    </source>
</evidence>
<feature type="domain" description="VWFA" evidence="2">
    <location>
        <begin position="1"/>
        <end position="163"/>
    </location>
</feature>
<gene>
    <name evidence="3" type="ORF">DID88_007559</name>
</gene>
<protein>
    <recommendedName>
        <fullName evidence="2">VWFA domain-containing protein</fullName>
    </recommendedName>
</protein>
<organism evidence="3 4">
    <name type="scientific">Monilinia fructigena</name>
    <dbReference type="NCBI Taxonomy" id="38457"/>
    <lineage>
        <taxon>Eukaryota</taxon>
        <taxon>Fungi</taxon>
        <taxon>Dikarya</taxon>
        <taxon>Ascomycota</taxon>
        <taxon>Pezizomycotina</taxon>
        <taxon>Leotiomycetes</taxon>
        <taxon>Helotiales</taxon>
        <taxon>Sclerotiniaceae</taxon>
        <taxon>Monilinia</taxon>
    </lineage>
</organism>
<comment type="caution">
    <text evidence="3">The sequence shown here is derived from an EMBL/GenBank/DDBJ whole genome shotgun (WGS) entry which is preliminary data.</text>
</comment>
<dbReference type="EMBL" id="QKRW01000005">
    <property type="protein sequence ID" value="RAL66776.1"/>
    <property type="molecule type" value="Genomic_DNA"/>
</dbReference>
<dbReference type="PANTHER" id="PTHR45737:SF6">
    <property type="entry name" value="VON WILLEBRAND FACTOR A DOMAIN-CONTAINING PROTEIN 5A"/>
    <property type="match status" value="1"/>
</dbReference>
<dbReference type="OrthoDB" id="1729737at2759"/>
<feature type="chain" id="PRO_5017314932" description="VWFA domain-containing protein" evidence="1">
    <location>
        <begin position="19"/>
        <end position="345"/>
    </location>
</feature>
<reference evidence="3 4" key="1">
    <citation type="submission" date="2018-06" db="EMBL/GenBank/DDBJ databases">
        <title>Genome Sequence of the Brown Rot Fungal Pathogen Monilinia fructigena.</title>
        <authorList>
            <person name="Landi L."/>
            <person name="De Miccolis Angelini R.M."/>
            <person name="Pollastro S."/>
            <person name="Abate D."/>
            <person name="Faretra F."/>
            <person name="Romanazzi G."/>
        </authorList>
    </citation>
    <scope>NUCLEOTIDE SEQUENCE [LARGE SCALE GENOMIC DNA]</scope>
    <source>
        <strain evidence="3 4">Mfrg269</strain>
    </source>
</reference>
<proteinExistence type="predicted"/>